<reference evidence="1 2" key="1">
    <citation type="submission" date="2008-07" db="EMBL/GenBank/DDBJ databases">
        <authorList>
            <person name="El-Sayed N."/>
            <person name="Caler E."/>
            <person name="Inman J."/>
            <person name="Amedeo P."/>
            <person name="Hass B."/>
            <person name="Wortman J."/>
        </authorList>
    </citation>
    <scope>NUCLEOTIDE SEQUENCE [LARGE SCALE GENOMIC DNA]</scope>
    <source>
        <strain evidence="2">ATCC 50983 / TXsc</strain>
    </source>
</reference>
<gene>
    <name evidence="1" type="ORF">Pmar_PMAR020957</name>
</gene>
<dbReference type="EMBL" id="GG673850">
    <property type="protein sequence ID" value="EER14862.1"/>
    <property type="molecule type" value="Genomic_DNA"/>
</dbReference>
<dbReference type="AlphaFoldDB" id="C5KKX9"/>
<dbReference type="InParanoid" id="C5KKX9"/>
<dbReference type="GeneID" id="9061657"/>
<keyword evidence="2" id="KW-1185">Reference proteome</keyword>
<proteinExistence type="predicted"/>
<evidence type="ECO:0000313" key="2">
    <source>
        <dbReference type="Proteomes" id="UP000007800"/>
    </source>
</evidence>
<accession>C5KKX9</accession>
<dbReference type="Proteomes" id="UP000007800">
    <property type="component" value="Unassembled WGS sequence"/>
</dbReference>
<organism evidence="2">
    <name type="scientific">Perkinsus marinus (strain ATCC 50983 / TXsc)</name>
    <dbReference type="NCBI Taxonomy" id="423536"/>
    <lineage>
        <taxon>Eukaryota</taxon>
        <taxon>Sar</taxon>
        <taxon>Alveolata</taxon>
        <taxon>Perkinsozoa</taxon>
        <taxon>Perkinsea</taxon>
        <taxon>Perkinsida</taxon>
        <taxon>Perkinsidae</taxon>
        <taxon>Perkinsus</taxon>
    </lineage>
</organism>
<dbReference type="RefSeq" id="XP_002783066.1">
    <property type="nucleotide sequence ID" value="XM_002783020.1"/>
</dbReference>
<protein>
    <submittedName>
        <fullName evidence="1">Uncharacterized protein</fullName>
    </submittedName>
</protein>
<evidence type="ECO:0000313" key="1">
    <source>
        <dbReference type="EMBL" id="EER14862.1"/>
    </source>
</evidence>
<sequence length="63" mass="6911">MPDLSKFFHDERTDRVSVKVQGPGKHKGHGFDAYGHDSLSVAVDAPENICVNTCVAAMFAFCR</sequence>
<name>C5KKX9_PERM5</name>